<keyword evidence="1 3" id="KW-0813">Transport</keyword>
<evidence type="ECO:0000256" key="2">
    <source>
        <dbReference type="ARBA" id="ARBA00022483"/>
    </source>
</evidence>
<comment type="function">
    <text evidence="3">Component of the exocyst complex involved in the docking of exocytic vesicles with fusion sites on the plasma membrane.</text>
</comment>
<accession>A0A1V9YEN1</accession>
<dbReference type="AlphaFoldDB" id="A0A1V9YEN1"/>
<proteinExistence type="inferred from homology"/>
<dbReference type="GO" id="GO:0006904">
    <property type="term" value="P:vesicle docking involved in exocytosis"/>
    <property type="evidence" value="ECO:0007669"/>
    <property type="project" value="InterPro"/>
</dbReference>
<dbReference type="EMBL" id="JNBR01001927">
    <property type="protein sequence ID" value="OQR84158.1"/>
    <property type="molecule type" value="Genomic_DNA"/>
</dbReference>
<dbReference type="GO" id="GO:0015031">
    <property type="term" value="P:protein transport"/>
    <property type="evidence" value="ECO:0007669"/>
    <property type="project" value="UniProtKB-KW"/>
</dbReference>
<dbReference type="GO" id="GO:0000145">
    <property type="term" value="C:exocyst"/>
    <property type="evidence" value="ECO:0007669"/>
    <property type="project" value="UniProtKB-UniRule"/>
</dbReference>
<organism evidence="5 6">
    <name type="scientific">Achlya hypogyna</name>
    <name type="common">Oomycete</name>
    <name type="synonym">Protoachlya hypogyna</name>
    <dbReference type="NCBI Taxonomy" id="1202772"/>
    <lineage>
        <taxon>Eukaryota</taxon>
        <taxon>Sar</taxon>
        <taxon>Stramenopiles</taxon>
        <taxon>Oomycota</taxon>
        <taxon>Saprolegniomycetes</taxon>
        <taxon>Saprolegniales</taxon>
        <taxon>Achlyaceae</taxon>
        <taxon>Achlya</taxon>
    </lineage>
</organism>
<dbReference type="Proteomes" id="UP000243579">
    <property type="component" value="Unassembled WGS sequence"/>
</dbReference>
<gene>
    <name evidence="5" type="ORF">ACHHYP_13796</name>
</gene>
<dbReference type="OrthoDB" id="272977at2759"/>
<keyword evidence="3" id="KW-0653">Protein transport</keyword>
<dbReference type="GO" id="GO:0006893">
    <property type="term" value="P:Golgi to plasma membrane transport"/>
    <property type="evidence" value="ECO:0007669"/>
    <property type="project" value="TreeGrafter"/>
</dbReference>
<evidence type="ECO:0000313" key="5">
    <source>
        <dbReference type="EMBL" id="OQR84158.1"/>
    </source>
</evidence>
<sequence length="897" mass="98863">MKASETIDRVFFEKKFSATKYLLRYIVAAPEEARREQLSTVSHYRDLADQEIAGVVDANYSNFNASLGKFAGIANQLQDARGGLLEVEKRSMEGKAILTAKTKNLHDLLLQTYEAKKVIDLINDIEYIEKAPAKIQEALDARKITLAVDVYSRAFDLVFSDKLVVFSAVGVMRHALLESKQTIEDYLLQALGAALYLHDVFSKFGVGHQQSLRAFQDCRASVPPPPLEELAQCVQRLSRDVEVAGTLKLQLETHLERLLVQVTAICRQLFEAKGGGSGTFGSPPHAPAFQAYLRTVLDTVYDCLGRHSRLAVYFAKGVYSLDEIVRKAFHVVEEWLVAYLRDVDEAMPSSASPLATANPYTGLFCFFTEEPHKETNIVAKDNQEAHDGAALVCSPSLYYVPVIFDDIAAFSAKVAALQTNTAPFVDVFWRPFVGRIWFPKLQAQAQVPLLRPLCFDLILAYSTKHGRAATATTGFDFPLPLDTVFAVPNVHALAVTTHALFDMLAPLAAFESELIAVVESTARRFVEDCAAIVRKVCEGTLNQVEMSIGANELARLFHSTPLYQAAKGKVPYLSLAKVTPTDAAATPGSDEFSTHANAYTVSYSLPTPIITTTVATPPTEVNATPRDELHAKESDLEAKFVDPAFWARPHIAKSLVSDASKVAVLAYMSSCCDFVALHLEERMQGLVADRNNGAETLLANLKATSWRCSGLADECLFFLRREVHLACYYHLTQVAAAKLDAEGDPKCSPLECVLALRAKLLAVEEASLQPYLAPVKVALVLDGLDGLVAGLVTGLLAKIPRISKAGVAQMHCNLLGLQQVLTGLVYKYQWVRRDAFHLQRAMRYYSLVLLPEAELEMFLMENRKAFPAEALRAVWRVDVPTRALSKASVNKLDSLLR</sequence>
<evidence type="ECO:0000313" key="6">
    <source>
        <dbReference type="Proteomes" id="UP000243579"/>
    </source>
</evidence>
<dbReference type="InterPro" id="IPR007191">
    <property type="entry name" value="Sec8_exocyst_N"/>
</dbReference>
<dbReference type="Pfam" id="PF04048">
    <property type="entry name" value="Sec8_N"/>
    <property type="match status" value="1"/>
</dbReference>
<dbReference type="GO" id="GO:0006612">
    <property type="term" value="P:protein targeting to membrane"/>
    <property type="evidence" value="ECO:0007669"/>
    <property type="project" value="UniProtKB-UniRule"/>
</dbReference>
<protein>
    <recommendedName>
        <fullName evidence="3">Exocyst complex component Sec8</fullName>
    </recommendedName>
</protein>
<keyword evidence="6" id="KW-1185">Reference proteome</keyword>
<dbReference type="PANTHER" id="PTHR14146">
    <property type="entry name" value="EXOCYST COMPLEX COMPONENT 4"/>
    <property type="match status" value="1"/>
</dbReference>
<feature type="domain" description="Exocyst complex component Sec8 N-terminal" evidence="4">
    <location>
        <begin position="43"/>
        <end position="137"/>
    </location>
</feature>
<dbReference type="InterPro" id="IPR039682">
    <property type="entry name" value="Sec8/EXOC4"/>
</dbReference>
<dbReference type="STRING" id="1202772.A0A1V9YEN1"/>
<evidence type="ECO:0000259" key="4">
    <source>
        <dbReference type="Pfam" id="PF04048"/>
    </source>
</evidence>
<dbReference type="PANTHER" id="PTHR14146:SF0">
    <property type="entry name" value="EXOCYST COMPLEX COMPONENT 4"/>
    <property type="match status" value="1"/>
</dbReference>
<name>A0A1V9YEN1_ACHHY</name>
<keyword evidence="2 3" id="KW-0268">Exocytosis</keyword>
<evidence type="ECO:0000256" key="1">
    <source>
        <dbReference type="ARBA" id="ARBA00022448"/>
    </source>
</evidence>
<comment type="caution">
    <text evidence="5">The sequence shown here is derived from an EMBL/GenBank/DDBJ whole genome shotgun (WGS) entry which is preliminary data.</text>
</comment>
<comment type="similarity">
    <text evidence="3">Belongs to the SEC8 family.</text>
</comment>
<reference evidence="5 6" key="1">
    <citation type="journal article" date="2014" name="Genome Biol. Evol.">
        <title>The secreted proteins of Achlya hypogyna and Thraustotheca clavata identify the ancestral oomycete secretome and reveal gene acquisitions by horizontal gene transfer.</title>
        <authorList>
            <person name="Misner I."/>
            <person name="Blouin N."/>
            <person name="Leonard G."/>
            <person name="Richards T.A."/>
            <person name="Lane C.E."/>
        </authorList>
    </citation>
    <scope>NUCLEOTIDE SEQUENCE [LARGE SCALE GENOMIC DNA]</scope>
    <source>
        <strain evidence="5 6">ATCC 48635</strain>
    </source>
</reference>
<evidence type="ECO:0000256" key="3">
    <source>
        <dbReference type="RuleBase" id="RU367079"/>
    </source>
</evidence>
<dbReference type="GO" id="GO:0090522">
    <property type="term" value="P:vesicle tethering involved in exocytosis"/>
    <property type="evidence" value="ECO:0007669"/>
    <property type="project" value="UniProtKB-UniRule"/>
</dbReference>